<dbReference type="InterPro" id="IPR010982">
    <property type="entry name" value="Lambda_DNA-bd_dom_sf"/>
</dbReference>
<dbReference type="SUPFAM" id="SSF47413">
    <property type="entry name" value="lambda repressor-like DNA-binding domains"/>
    <property type="match status" value="1"/>
</dbReference>
<evidence type="ECO:0000256" key="2">
    <source>
        <dbReference type="ARBA" id="ARBA00023125"/>
    </source>
</evidence>
<evidence type="ECO:0000259" key="4">
    <source>
        <dbReference type="PROSITE" id="PS50932"/>
    </source>
</evidence>
<dbReference type="GO" id="GO:0003700">
    <property type="term" value="F:DNA-binding transcription factor activity"/>
    <property type="evidence" value="ECO:0007669"/>
    <property type="project" value="TreeGrafter"/>
</dbReference>
<evidence type="ECO:0000256" key="1">
    <source>
        <dbReference type="ARBA" id="ARBA00023015"/>
    </source>
</evidence>
<feature type="domain" description="HTH lacI-type" evidence="4">
    <location>
        <begin position="11"/>
        <end position="65"/>
    </location>
</feature>
<reference evidence="5 6" key="1">
    <citation type="submission" date="2016-10" db="EMBL/GenBank/DDBJ databases">
        <authorList>
            <person name="de Groot N.N."/>
        </authorList>
    </citation>
    <scope>NUCLEOTIDE SEQUENCE [LARGE SCALE GENOMIC DNA]</scope>
    <source>
        <strain evidence="5 6">DSM 2784</strain>
    </source>
</reference>
<dbReference type="InterPro" id="IPR000843">
    <property type="entry name" value="HTH_LacI"/>
</dbReference>
<dbReference type="OrthoDB" id="9784962at2"/>
<organism evidence="5 6">
    <name type="scientific">Acidaminobacter hydrogenoformans DSM 2784</name>
    <dbReference type="NCBI Taxonomy" id="1120920"/>
    <lineage>
        <taxon>Bacteria</taxon>
        <taxon>Bacillati</taxon>
        <taxon>Bacillota</taxon>
        <taxon>Clostridia</taxon>
        <taxon>Peptostreptococcales</taxon>
        <taxon>Acidaminobacteraceae</taxon>
        <taxon>Acidaminobacter</taxon>
    </lineage>
</organism>
<dbReference type="CDD" id="cd06289">
    <property type="entry name" value="PBP1_MalI-like"/>
    <property type="match status" value="1"/>
</dbReference>
<name>A0A1G5RZP1_9FIRM</name>
<dbReference type="InterPro" id="IPR028082">
    <property type="entry name" value="Peripla_BP_I"/>
</dbReference>
<dbReference type="Gene3D" id="1.10.260.40">
    <property type="entry name" value="lambda repressor-like DNA-binding domains"/>
    <property type="match status" value="1"/>
</dbReference>
<dbReference type="PANTHER" id="PTHR30146:SF109">
    <property type="entry name" value="HTH-TYPE TRANSCRIPTIONAL REGULATOR GALS"/>
    <property type="match status" value="1"/>
</dbReference>
<dbReference type="SMART" id="SM00354">
    <property type="entry name" value="HTH_LACI"/>
    <property type="match status" value="1"/>
</dbReference>
<protein>
    <submittedName>
        <fullName evidence="5">Transcriptional regulator, LacI family</fullName>
    </submittedName>
</protein>
<dbReference type="SUPFAM" id="SSF53822">
    <property type="entry name" value="Periplasmic binding protein-like I"/>
    <property type="match status" value="1"/>
</dbReference>
<evidence type="ECO:0000313" key="6">
    <source>
        <dbReference type="Proteomes" id="UP000199208"/>
    </source>
</evidence>
<dbReference type="RefSeq" id="WP_092590660.1">
    <property type="nucleotide sequence ID" value="NZ_FMWL01000007.1"/>
</dbReference>
<sequence length="346" mass="37847">MKPEGKRKHRVTLKQVAAHAGVSLTTASMALNGNPSIPEVTTRKVFDAIEALGYVYDRGAASLRSGSSSASATGIIVTDLVNPFYTELLIGIQQKLNETEQTSLLGTTFDSCKVQDRLISMMLEYRVSGILLFAAPGTKSEVIHRIRSFGIPVVLINRMFPELSCDYIGVDNVHGGYVATRHLLDQGHRRIAFIGGNHQLFTWHGRLEGYKQALEKAGLTADPDLILESLCEREEGKSLIQKLLALPNPPNAIFCYNDTIAIGAMMALKAEGIQPGRDISIVGFDDIPEGISFSPSLTTVSAYPRQLGAKAIELLHERIANPEMPVENIILPTELIIRESSILIQR</sequence>
<dbReference type="Proteomes" id="UP000199208">
    <property type="component" value="Unassembled WGS sequence"/>
</dbReference>
<dbReference type="AlphaFoldDB" id="A0A1G5RZP1"/>
<dbReference type="GO" id="GO:0000976">
    <property type="term" value="F:transcription cis-regulatory region binding"/>
    <property type="evidence" value="ECO:0007669"/>
    <property type="project" value="TreeGrafter"/>
</dbReference>
<dbReference type="STRING" id="1120920.SAMN03080599_01794"/>
<evidence type="ECO:0000256" key="3">
    <source>
        <dbReference type="ARBA" id="ARBA00023163"/>
    </source>
</evidence>
<dbReference type="PANTHER" id="PTHR30146">
    <property type="entry name" value="LACI-RELATED TRANSCRIPTIONAL REPRESSOR"/>
    <property type="match status" value="1"/>
</dbReference>
<keyword evidence="3" id="KW-0804">Transcription</keyword>
<proteinExistence type="predicted"/>
<dbReference type="CDD" id="cd01392">
    <property type="entry name" value="HTH_LacI"/>
    <property type="match status" value="1"/>
</dbReference>
<gene>
    <name evidence="5" type="ORF">SAMN03080599_01794</name>
</gene>
<keyword evidence="2" id="KW-0238">DNA-binding</keyword>
<evidence type="ECO:0000313" key="5">
    <source>
        <dbReference type="EMBL" id="SCZ79483.1"/>
    </source>
</evidence>
<keyword evidence="1" id="KW-0805">Transcription regulation</keyword>
<keyword evidence="6" id="KW-1185">Reference proteome</keyword>
<dbReference type="EMBL" id="FMWL01000007">
    <property type="protein sequence ID" value="SCZ79483.1"/>
    <property type="molecule type" value="Genomic_DNA"/>
</dbReference>
<accession>A0A1G5RZP1</accession>
<dbReference type="InterPro" id="IPR001761">
    <property type="entry name" value="Peripla_BP/Lac1_sug-bd_dom"/>
</dbReference>
<dbReference type="PROSITE" id="PS50932">
    <property type="entry name" value="HTH_LACI_2"/>
    <property type="match status" value="1"/>
</dbReference>
<dbReference type="Pfam" id="PF00356">
    <property type="entry name" value="LacI"/>
    <property type="match status" value="1"/>
</dbReference>
<dbReference type="Pfam" id="PF00532">
    <property type="entry name" value="Peripla_BP_1"/>
    <property type="match status" value="1"/>
</dbReference>
<dbReference type="Gene3D" id="3.40.50.2300">
    <property type="match status" value="2"/>
</dbReference>